<sequence>MQLNGKAISVLIMSDSRLKIIVAEDNPVQRKYLALVIEKLGFEVLQASDGLSALKLVQETGTQIVISDYQMPGMDGIELTQRIRDLNLDYYVYIIMNTGSEVDGVRSQALDAGVDDFLTKGRSPVLLQARLRAATRLIHHASELAERTRILKESNERIEADLRAAATAQRQLLPNIHETILGFRVASAFAPSSFVSGDMFGCIPLSPTKLGFYAVDVSGHGVHASLLSVAIGHLITPEFFQTKVLADPDKPDPAALVDDLNQRFCAFDSDEYFTMFCGVIDTTSGEFYFCQAGYPSPYYVEASGKAHEVGDGGFPVGMLSVASYENNVMTFEPGASLVVLSDAASEAENAAEVAFGTDRLRDLAATIADIGAEALPDKIINALAQWRGGRPLEDDLTIVALERTISDDTHNLV</sequence>
<dbReference type="SUPFAM" id="SSF52172">
    <property type="entry name" value="CheY-like"/>
    <property type="match status" value="1"/>
</dbReference>
<dbReference type="Gene3D" id="3.60.40.10">
    <property type="entry name" value="PPM-type phosphatase domain"/>
    <property type="match status" value="1"/>
</dbReference>
<organism evidence="4 5">
    <name type="scientific">Pontivivens marinum</name>
    <dbReference type="NCBI Taxonomy" id="1690039"/>
    <lineage>
        <taxon>Bacteria</taxon>
        <taxon>Pseudomonadati</taxon>
        <taxon>Pseudomonadota</taxon>
        <taxon>Alphaproteobacteria</taxon>
        <taxon>Rhodobacterales</taxon>
        <taxon>Paracoccaceae</taxon>
        <taxon>Pontivivens</taxon>
    </lineage>
</organism>
<dbReference type="EMBL" id="OCTN01000005">
    <property type="protein sequence ID" value="SOH94839.1"/>
    <property type="molecule type" value="Genomic_DNA"/>
</dbReference>
<dbReference type="Pfam" id="PF07228">
    <property type="entry name" value="SpoIIE"/>
    <property type="match status" value="1"/>
</dbReference>
<protein>
    <submittedName>
        <fullName evidence="4">Sigma-B regulation protein RsbU (Phosphoserine phosphatase)</fullName>
    </submittedName>
</protein>
<keyword evidence="2" id="KW-0597">Phosphoprotein</keyword>
<dbReference type="InterPro" id="IPR001932">
    <property type="entry name" value="PPM-type_phosphatase-like_dom"/>
</dbReference>
<proteinExistence type="predicted"/>
<keyword evidence="5" id="KW-1185">Reference proteome</keyword>
<dbReference type="SMART" id="SM00448">
    <property type="entry name" value="REC"/>
    <property type="match status" value="1"/>
</dbReference>
<dbReference type="Gene3D" id="3.40.50.2300">
    <property type="match status" value="1"/>
</dbReference>
<name>A0A2C9CWL4_9RHOB</name>
<dbReference type="AlphaFoldDB" id="A0A2C9CWL4"/>
<dbReference type="SMART" id="SM00331">
    <property type="entry name" value="PP2C_SIG"/>
    <property type="match status" value="1"/>
</dbReference>
<dbReference type="InterPro" id="IPR001789">
    <property type="entry name" value="Sig_transdc_resp-reg_receiver"/>
</dbReference>
<gene>
    <name evidence="4" type="ORF">SAMN06273572_105265</name>
</gene>
<evidence type="ECO:0000313" key="5">
    <source>
        <dbReference type="Proteomes" id="UP000220034"/>
    </source>
</evidence>
<dbReference type="InterPro" id="IPR036457">
    <property type="entry name" value="PPM-type-like_dom_sf"/>
</dbReference>
<dbReference type="PANTHER" id="PTHR43156">
    <property type="entry name" value="STAGE II SPORULATION PROTEIN E-RELATED"/>
    <property type="match status" value="1"/>
</dbReference>
<dbReference type="RefSeq" id="WP_245851633.1">
    <property type="nucleotide sequence ID" value="NZ_OCTN01000005.1"/>
</dbReference>
<feature type="modified residue" description="4-aspartylphosphate" evidence="2">
    <location>
        <position position="68"/>
    </location>
</feature>
<evidence type="ECO:0000259" key="3">
    <source>
        <dbReference type="PROSITE" id="PS50110"/>
    </source>
</evidence>
<dbReference type="Proteomes" id="UP000220034">
    <property type="component" value="Unassembled WGS sequence"/>
</dbReference>
<dbReference type="PROSITE" id="PS50110">
    <property type="entry name" value="RESPONSE_REGULATORY"/>
    <property type="match status" value="1"/>
</dbReference>
<dbReference type="PANTHER" id="PTHR43156:SF2">
    <property type="entry name" value="STAGE II SPORULATION PROTEIN E"/>
    <property type="match status" value="1"/>
</dbReference>
<dbReference type="Pfam" id="PF00072">
    <property type="entry name" value="Response_reg"/>
    <property type="match status" value="1"/>
</dbReference>
<dbReference type="InterPro" id="IPR011006">
    <property type="entry name" value="CheY-like_superfamily"/>
</dbReference>
<accession>A0A2C9CWL4</accession>
<feature type="domain" description="Response regulatory" evidence="3">
    <location>
        <begin position="19"/>
        <end position="135"/>
    </location>
</feature>
<dbReference type="CDD" id="cd17546">
    <property type="entry name" value="REC_hyHK_CKI1_RcsC-like"/>
    <property type="match status" value="1"/>
</dbReference>
<dbReference type="GO" id="GO:0000160">
    <property type="term" value="P:phosphorelay signal transduction system"/>
    <property type="evidence" value="ECO:0007669"/>
    <property type="project" value="InterPro"/>
</dbReference>
<evidence type="ECO:0000256" key="1">
    <source>
        <dbReference type="ARBA" id="ARBA00022801"/>
    </source>
</evidence>
<reference evidence="5" key="1">
    <citation type="submission" date="2017-09" db="EMBL/GenBank/DDBJ databases">
        <authorList>
            <person name="Varghese N."/>
            <person name="Submissions S."/>
        </authorList>
    </citation>
    <scope>NUCLEOTIDE SEQUENCE [LARGE SCALE GENOMIC DNA]</scope>
    <source>
        <strain evidence="5">C7</strain>
    </source>
</reference>
<evidence type="ECO:0000256" key="2">
    <source>
        <dbReference type="PROSITE-ProRule" id="PRU00169"/>
    </source>
</evidence>
<dbReference type="GO" id="GO:0016791">
    <property type="term" value="F:phosphatase activity"/>
    <property type="evidence" value="ECO:0007669"/>
    <property type="project" value="TreeGrafter"/>
</dbReference>
<keyword evidence="1" id="KW-0378">Hydrolase</keyword>
<evidence type="ECO:0000313" key="4">
    <source>
        <dbReference type="EMBL" id="SOH94839.1"/>
    </source>
</evidence>
<dbReference type="InterPro" id="IPR052016">
    <property type="entry name" value="Bact_Sigma-Reg"/>
</dbReference>